<dbReference type="InterPro" id="IPR036396">
    <property type="entry name" value="Cyt_P450_sf"/>
</dbReference>
<evidence type="ECO:0000256" key="7">
    <source>
        <dbReference type="ARBA" id="ARBA00023004"/>
    </source>
</evidence>
<evidence type="ECO:0000256" key="5">
    <source>
        <dbReference type="ARBA" id="ARBA00022723"/>
    </source>
</evidence>
<keyword evidence="4 9" id="KW-0349">Heme</keyword>
<evidence type="ECO:0000256" key="6">
    <source>
        <dbReference type="ARBA" id="ARBA00023002"/>
    </source>
</evidence>
<dbReference type="PANTHER" id="PTHR46300">
    <property type="entry name" value="P450, PUTATIVE (EUROFUNG)-RELATED-RELATED"/>
    <property type="match status" value="1"/>
</dbReference>
<dbReference type="GO" id="GO:0020037">
    <property type="term" value="F:heme binding"/>
    <property type="evidence" value="ECO:0007669"/>
    <property type="project" value="InterPro"/>
</dbReference>
<proteinExistence type="inferred from homology"/>
<evidence type="ECO:0000256" key="3">
    <source>
        <dbReference type="ARBA" id="ARBA00010617"/>
    </source>
</evidence>
<organism evidence="11 12">
    <name type="scientific">Agaricus bisporus var. burnettii</name>
    <dbReference type="NCBI Taxonomy" id="192524"/>
    <lineage>
        <taxon>Eukaryota</taxon>
        <taxon>Fungi</taxon>
        <taxon>Dikarya</taxon>
        <taxon>Basidiomycota</taxon>
        <taxon>Agaricomycotina</taxon>
        <taxon>Agaricomycetes</taxon>
        <taxon>Agaricomycetidae</taxon>
        <taxon>Agaricales</taxon>
        <taxon>Agaricineae</taxon>
        <taxon>Agaricaceae</taxon>
        <taxon>Agaricus</taxon>
    </lineage>
</organism>
<dbReference type="PRINTS" id="PR00385">
    <property type="entry name" value="P450"/>
</dbReference>
<dbReference type="Pfam" id="PF00067">
    <property type="entry name" value="p450"/>
    <property type="match status" value="1"/>
</dbReference>
<dbReference type="Proteomes" id="UP000629468">
    <property type="component" value="Unassembled WGS sequence"/>
</dbReference>
<evidence type="ECO:0000256" key="2">
    <source>
        <dbReference type="ARBA" id="ARBA00005179"/>
    </source>
</evidence>
<comment type="pathway">
    <text evidence="2">Secondary metabolite biosynthesis.</text>
</comment>
<dbReference type="PROSITE" id="PS00086">
    <property type="entry name" value="CYTOCHROME_P450"/>
    <property type="match status" value="1"/>
</dbReference>
<comment type="similarity">
    <text evidence="3 10">Belongs to the cytochrome P450 family.</text>
</comment>
<dbReference type="InterPro" id="IPR050364">
    <property type="entry name" value="Cytochrome_P450_fung"/>
</dbReference>
<evidence type="ECO:0000256" key="1">
    <source>
        <dbReference type="ARBA" id="ARBA00001971"/>
    </source>
</evidence>
<keyword evidence="5 9" id="KW-0479">Metal-binding</keyword>
<dbReference type="PRINTS" id="PR00463">
    <property type="entry name" value="EP450I"/>
</dbReference>
<keyword evidence="6 10" id="KW-0560">Oxidoreductase</keyword>
<protein>
    <recommendedName>
        <fullName evidence="13">Cytochrome P450</fullName>
    </recommendedName>
</protein>
<dbReference type="InterPro" id="IPR001128">
    <property type="entry name" value="Cyt_P450"/>
</dbReference>
<keyword evidence="8 10" id="KW-0503">Monooxygenase</keyword>
<evidence type="ECO:0000256" key="4">
    <source>
        <dbReference type="ARBA" id="ARBA00022617"/>
    </source>
</evidence>
<dbReference type="EMBL" id="JABXXO010000012">
    <property type="protein sequence ID" value="KAF7762468.1"/>
    <property type="molecule type" value="Genomic_DNA"/>
</dbReference>
<evidence type="ECO:0000256" key="10">
    <source>
        <dbReference type="RuleBase" id="RU000461"/>
    </source>
</evidence>
<dbReference type="InterPro" id="IPR002401">
    <property type="entry name" value="Cyt_P450_E_grp-I"/>
</dbReference>
<dbReference type="GO" id="GO:0005506">
    <property type="term" value="F:iron ion binding"/>
    <property type="evidence" value="ECO:0007669"/>
    <property type="project" value="InterPro"/>
</dbReference>
<sequence>MWLVSTCHHIIVVVAFEPRKAAEDRVQRVLVDIKKVSPYIASLPPNEEKVKMITASTVLTVIAACIAVQILRWFRLRRVMPPGPLGLPWIGNSSQVPSFKPWIKFAEWNKEYGPVSSIMLGSTPTIILGKAQHAWDLLEKRSEIYSSRPRFVMASEILSEDRRGLMLPNSSDLWKQWRKMLHNGFHVRKAPVYHTIQSLESKVLLKQIMDEPKNFDGYMKRYAASVVTSVTYGRRVESVEEWVVKENMASMDYLTSVNLPGKFLVESWPWLLNLPRSLQWFRKDPEERKKQDEHFLLYLLNDVRARSKNGTCHDCLTSQALANREEGKVVMTDLQLAYSVSSPFGAGIETTAGTLSVFTLAMLIFPEVLKKAQEEVDRVVGSERMPEFHDKDQLPYVTALINETLRWRPIPVLGGTAHASTADDEYQGKFIPKGSSVYANMYGIMRDEELFPSPDDFQPERFLPETKTTHPRINLKEFDLPFGFGRRICPGMHLALNSLFINVSRLLWAFDIKPVKDKDGKDIIPDSHAFTNRFNSRPLPFDCQFIVRNDRVRNMIEAEWENVRSQLDSWN</sequence>
<reference evidence="11 12" key="1">
    <citation type="journal article" name="Sci. Rep.">
        <title>Telomere-to-telomere assembled and centromere annotated genomes of the two main subspecies of the button mushroom Agaricus bisporus reveal especially polymorphic chromosome ends.</title>
        <authorList>
            <person name="Sonnenberg A.S.M."/>
            <person name="Sedaghat-Telgerd N."/>
            <person name="Lavrijssen B."/>
            <person name="Ohm R.A."/>
            <person name="Hendrickx P.M."/>
            <person name="Scholtmeijer K."/>
            <person name="Baars J.J.P."/>
            <person name="van Peer A."/>
        </authorList>
    </citation>
    <scope>NUCLEOTIDE SEQUENCE [LARGE SCALE GENOMIC DNA]</scope>
    <source>
        <strain evidence="11 12">H119_p4</strain>
    </source>
</reference>
<comment type="caution">
    <text evidence="11">The sequence shown here is derived from an EMBL/GenBank/DDBJ whole genome shotgun (WGS) entry which is preliminary data.</text>
</comment>
<dbReference type="Gene3D" id="1.10.630.10">
    <property type="entry name" value="Cytochrome P450"/>
    <property type="match status" value="1"/>
</dbReference>
<gene>
    <name evidence="11" type="ORF">Agabi119p4_9061</name>
</gene>
<dbReference type="InterPro" id="IPR017972">
    <property type="entry name" value="Cyt_P450_CS"/>
</dbReference>
<comment type="cofactor">
    <cofactor evidence="1 9">
        <name>heme</name>
        <dbReference type="ChEBI" id="CHEBI:30413"/>
    </cofactor>
</comment>
<dbReference type="SUPFAM" id="SSF48264">
    <property type="entry name" value="Cytochrome P450"/>
    <property type="match status" value="1"/>
</dbReference>
<dbReference type="GO" id="GO:0016705">
    <property type="term" value="F:oxidoreductase activity, acting on paired donors, with incorporation or reduction of molecular oxygen"/>
    <property type="evidence" value="ECO:0007669"/>
    <property type="project" value="InterPro"/>
</dbReference>
<dbReference type="GO" id="GO:0004497">
    <property type="term" value="F:monooxygenase activity"/>
    <property type="evidence" value="ECO:0007669"/>
    <property type="project" value="UniProtKB-KW"/>
</dbReference>
<dbReference type="AlphaFoldDB" id="A0A8H7C5L8"/>
<feature type="binding site" description="axial binding residue" evidence="9">
    <location>
        <position position="489"/>
    </location>
    <ligand>
        <name>heme</name>
        <dbReference type="ChEBI" id="CHEBI:30413"/>
    </ligand>
    <ligandPart>
        <name>Fe</name>
        <dbReference type="ChEBI" id="CHEBI:18248"/>
    </ligandPart>
</feature>
<keyword evidence="7 9" id="KW-0408">Iron</keyword>
<accession>A0A8H7C5L8</accession>
<evidence type="ECO:0000313" key="12">
    <source>
        <dbReference type="Proteomes" id="UP000629468"/>
    </source>
</evidence>
<evidence type="ECO:0008006" key="13">
    <source>
        <dbReference type="Google" id="ProtNLM"/>
    </source>
</evidence>
<evidence type="ECO:0000313" key="11">
    <source>
        <dbReference type="EMBL" id="KAF7762468.1"/>
    </source>
</evidence>
<dbReference type="CDD" id="cd11065">
    <property type="entry name" value="CYP64-like"/>
    <property type="match status" value="1"/>
</dbReference>
<name>A0A8H7C5L8_AGABI</name>
<evidence type="ECO:0000256" key="8">
    <source>
        <dbReference type="ARBA" id="ARBA00023033"/>
    </source>
</evidence>
<evidence type="ECO:0000256" key="9">
    <source>
        <dbReference type="PIRSR" id="PIRSR602401-1"/>
    </source>
</evidence>